<organism evidence="2 3">
    <name type="scientific">Sphingobacterium corticibacterium</name>
    <dbReference type="NCBI Taxonomy" id="2484746"/>
    <lineage>
        <taxon>Bacteria</taxon>
        <taxon>Pseudomonadati</taxon>
        <taxon>Bacteroidota</taxon>
        <taxon>Sphingobacteriia</taxon>
        <taxon>Sphingobacteriales</taxon>
        <taxon>Sphingobacteriaceae</taxon>
        <taxon>Sphingobacterium</taxon>
    </lineage>
</organism>
<comment type="caution">
    <text evidence="2">The sequence shown here is derived from an EMBL/GenBank/DDBJ whole genome shotgun (WGS) entry which is preliminary data.</text>
</comment>
<gene>
    <name evidence="2" type="ORF">EWE74_00835</name>
</gene>
<feature type="transmembrane region" description="Helical" evidence="1">
    <location>
        <begin position="79"/>
        <end position="101"/>
    </location>
</feature>
<keyword evidence="1" id="KW-0812">Transmembrane</keyword>
<evidence type="ECO:0000256" key="1">
    <source>
        <dbReference type="SAM" id="Phobius"/>
    </source>
</evidence>
<proteinExistence type="predicted"/>
<evidence type="ECO:0000313" key="3">
    <source>
        <dbReference type="Proteomes" id="UP000292855"/>
    </source>
</evidence>
<name>A0A4Q6XND6_9SPHI</name>
<feature type="transmembrane region" description="Helical" evidence="1">
    <location>
        <begin position="6"/>
        <end position="22"/>
    </location>
</feature>
<evidence type="ECO:0000313" key="2">
    <source>
        <dbReference type="EMBL" id="RZF61421.1"/>
    </source>
</evidence>
<dbReference type="Proteomes" id="UP000292855">
    <property type="component" value="Unassembled WGS sequence"/>
</dbReference>
<dbReference type="AlphaFoldDB" id="A0A4Q6XND6"/>
<keyword evidence="1" id="KW-1133">Transmembrane helix</keyword>
<feature type="transmembrane region" description="Helical" evidence="1">
    <location>
        <begin position="43"/>
        <end position="67"/>
    </location>
</feature>
<dbReference type="OrthoDB" id="710026at2"/>
<accession>A0A4Q6XND6</accession>
<protein>
    <submittedName>
        <fullName evidence="2">Uncharacterized protein</fullName>
    </submittedName>
</protein>
<dbReference type="EMBL" id="SGIT01000001">
    <property type="protein sequence ID" value="RZF61421.1"/>
    <property type="molecule type" value="Genomic_DNA"/>
</dbReference>
<reference evidence="2 3" key="1">
    <citation type="submission" date="2019-02" db="EMBL/GenBank/DDBJ databases">
        <authorList>
            <person name="Li Y."/>
        </authorList>
    </citation>
    <scope>NUCLEOTIDE SEQUENCE [LARGE SCALE GENOMIC DNA]</scope>
    <source>
        <strain evidence="2 3">30C10-4-7</strain>
    </source>
</reference>
<keyword evidence="1" id="KW-0472">Membrane</keyword>
<dbReference type="RefSeq" id="WP_130139650.1">
    <property type="nucleotide sequence ID" value="NZ_SGIT01000001.1"/>
</dbReference>
<sequence>MSFGIITLLATFAIMGWTIGLAKKKGAHFQVLANGDKMLKNHIIFAILGYFLGILLLFFIGIGFYFGWETKDNETWSSYIFPIVVLLAILYGFIHLTFYYYNHRVIYNAEIITSYNAWGKTSCIKWEDLTDAEFNKNMQQIRLYSKQGERIKMSCFLYGLNDFEREFASHHPYMIQRILNRSLF</sequence>
<keyword evidence="3" id="KW-1185">Reference proteome</keyword>